<evidence type="ECO:0000256" key="3">
    <source>
        <dbReference type="ARBA" id="ARBA00022801"/>
    </source>
</evidence>
<dbReference type="InterPro" id="IPR020891">
    <property type="entry name" value="UPF0758_CS"/>
</dbReference>
<protein>
    <submittedName>
        <fullName evidence="7">DNA repair protein</fullName>
    </submittedName>
</protein>
<name>A0A2Z4IFD5_9BACT</name>
<evidence type="ECO:0000256" key="2">
    <source>
        <dbReference type="ARBA" id="ARBA00022723"/>
    </source>
</evidence>
<gene>
    <name evidence="7" type="ORF">DN752_04140</name>
</gene>
<evidence type="ECO:0000256" key="4">
    <source>
        <dbReference type="ARBA" id="ARBA00022833"/>
    </source>
</evidence>
<dbReference type="PANTHER" id="PTHR30471:SF3">
    <property type="entry name" value="UPF0758 PROTEIN YEES-RELATED"/>
    <property type="match status" value="1"/>
</dbReference>
<dbReference type="KEGG" id="est:DN752_04140"/>
<dbReference type="EMBL" id="CP030041">
    <property type="protein sequence ID" value="AWW29397.1"/>
    <property type="molecule type" value="Genomic_DNA"/>
</dbReference>
<dbReference type="PROSITE" id="PS01302">
    <property type="entry name" value="UPF0758"/>
    <property type="match status" value="1"/>
</dbReference>
<keyword evidence="5" id="KW-0482">Metalloprotease</keyword>
<keyword evidence="1" id="KW-0645">Protease</keyword>
<dbReference type="Pfam" id="PF04002">
    <property type="entry name" value="RadC"/>
    <property type="match status" value="1"/>
</dbReference>
<reference evidence="7 8" key="1">
    <citation type="submission" date="2018-06" db="EMBL/GenBank/DDBJ databases">
        <title>Echinicola strongylocentroti sp. nov., isolated from a sea urchin Strongylocentrotus intermedius.</title>
        <authorList>
            <person name="Bae S.S."/>
        </authorList>
    </citation>
    <scope>NUCLEOTIDE SEQUENCE [LARGE SCALE GENOMIC DNA]</scope>
    <source>
        <strain evidence="7 8">MEBiC08714</strain>
    </source>
</reference>
<evidence type="ECO:0000259" key="6">
    <source>
        <dbReference type="PROSITE" id="PS50249"/>
    </source>
</evidence>
<dbReference type="RefSeq" id="WP_112782812.1">
    <property type="nucleotide sequence ID" value="NZ_CP030041.1"/>
</dbReference>
<dbReference type="InterPro" id="IPR037518">
    <property type="entry name" value="MPN"/>
</dbReference>
<dbReference type="GO" id="GO:0006508">
    <property type="term" value="P:proteolysis"/>
    <property type="evidence" value="ECO:0007669"/>
    <property type="project" value="UniProtKB-KW"/>
</dbReference>
<evidence type="ECO:0000256" key="1">
    <source>
        <dbReference type="ARBA" id="ARBA00022670"/>
    </source>
</evidence>
<keyword evidence="2" id="KW-0479">Metal-binding</keyword>
<dbReference type="Proteomes" id="UP000248688">
    <property type="component" value="Chromosome"/>
</dbReference>
<dbReference type="AlphaFoldDB" id="A0A2Z4IFD5"/>
<dbReference type="InterPro" id="IPR001405">
    <property type="entry name" value="UPF0758"/>
</dbReference>
<proteinExistence type="predicted"/>
<keyword evidence="4" id="KW-0862">Zinc</keyword>
<dbReference type="PANTHER" id="PTHR30471">
    <property type="entry name" value="DNA REPAIR PROTEIN RADC"/>
    <property type="match status" value="1"/>
</dbReference>
<dbReference type="PROSITE" id="PS50249">
    <property type="entry name" value="MPN"/>
    <property type="match status" value="1"/>
</dbReference>
<evidence type="ECO:0000256" key="5">
    <source>
        <dbReference type="ARBA" id="ARBA00023049"/>
    </source>
</evidence>
<sequence>MDTNNTNFVPSQVAEITLSYRPNSKVSEKPQIVSSLGASKVLRANWEKSKLEFIEEFKVILLNRANRVLGIVNASSGGTCGTIVDLKVIFAAAMKASASCIILAHNHPSGTLRPSEQDNRLTDKMVKAGKLLDLPVMDHIILTAESYYSFADEGGL</sequence>
<dbReference type="OrthoDB" id="9804482at2"/>
<dbReference type="SUPFAM" id="SSF102712">
    <property type="entry name" value="JAB1/MPN domain"/>
    <property type="match status" value="1"/>
</dbReference>
<evidence type="ECO:0000313" key="7">
    <source>
        <dbReference type="EMBL" id="AWW29397.1"/>
    </source>
</evidence>
<dbReference type="InterPro" id="IPR025657">
    <property type="entry name" value="RadC_JAB"/>
</dbReference>
<keyword evidence="3" id="KW-0378">Hydrolase</keyword>
<dbReference type="CDD" id="cd08071">
    <property type="entry name" value="MPN_DUF2466"/>
    <property type="match status" value="1"/>
</dbReference>
<feature type="domain" description="MPN" evidence="6">
    <location>
        <begin position="31"/>
        <end position="156"/>
    </location>
</feature>
<dbReference type="GO" id="GO:0008237">
    <property type="term" value="F:metallopeptidase activity"/>
    <property type="evidence" value="ECO:0007669"/>
    <property type="project" value="UniProtKB-KW"/>
</dbReference>
<accession>A0A2Z4IFD5</accession>
<keyword evidence="8" id="KW-1185">Reference proteome</keyword>
<organism evidence="7 8">
    <name type="scientific">Echinicola strongylocentroti</name>
    <dbReference type="NCBI Taxonomy" id="1795355"/>
    <lineage>
        <taxon>Bacteria</taxon>
        <taxon>Pseudomonadati</taxon>
        <taxon>Bacteroidota</taxon>
        <taxon>Cytophagia</taxon>
        <taxon>Cytophagales</taxon>
        <taxon>Cyclobacteriaceae</taxon>
        <taxon>Echinicola</taxon>
    </lineage>
</organism>
<dbReference type="Gene3D" id="3.40.140.10">
    <property type="entry name" value="Cytidine Deaminase, domain 2"/>
    <property type="match status" value="1"/>
</dbReference>
<dbReference type="GO" id="GO:0046872">
    <property type="term" value="F:metal ion binding"/>
    <property type="evidence" value="ECO:0007669"/>
    <property type="project" value="UniProtKB-KW"/>
</dbReference>
<evidence type="ECO:0000313" key="8">
    <source>
        <dbReference type="Proteomes" id="UP000248688"/>
    </source>
</evidence>